<evidence type="ECO:0000313" key="3">
    <source>
        <dbReference type="Proteomes" id="UP000092993"/>
    </source>
</evidence>
<sequence length="762" mass="81965">MASARPSRERPDGVRGSVLRASILESALELGVTTNCTVANWIFNPVQEGDEDAELENTLSPSLTYASTATSEESSLSASPSQHLQPGAGVLHFGKPVIGVDTSLIYSRDTSRADHAGTAVVLTSSPSKKSKKLRKARPDGYDSDGGYMSDSGKGKKDKNKKSKKKGKADDAEYESDGGYLSETSGKKKKEKKSKKEKKGVDSPSTDYDTDGGKSVKSRKVFVTSPATGDDSDGGYLSEASTKKRGFFRLNSRSRKKKGSVELPIEAPPVPALPSMPLPIAERFIRSDSPSPSDLSGTTTTMLSEVRPSVETFTSVDTDSRITSISSVEGLTRAFRDAESVRSPSIDFLSAFRRPGAVPTSPSKLGSYHYEQPYDNPISSPRSSLVPALSPAKSVRSRPKISAPNTSALSTKHVPVPLTLTPPTPTRMRAPHAFPSPEPDYVLDNEKAGDDLIPLASPVPPSPTGSQTLVRPHVLAYYDLPPPSPPPSGPLPDVPSDVSRSTSPALSMLHSSRFPRSAPADSRAPSRPIPSTPMERPSTAGPTPARARGTTDVPLLAQPIPPIQRGRQSPFPVMPLLPREEAIELVRRTSRRGLAGMTRPPASANPYRSAQYEQLGVHWQPRSASALERRRPDGLEAERSVRWEDEDTDIEEVVATYRDVYDGSVPGSDVDDDRTDAGGSHETAQSAESEEGGNRATMYSVADTEGESHYSAWSANNSRVSILDEERSAAAREKFVRRVEAMYGKDVIPPVPPLNHVVRAGSL</sequence>
<dbReference type="OMA" id="TVANWMF"/>
<feature type="region of interest" description="Disordered" evidence="1">
    <location>
        <begin position="115"/>
        <end position="305"/>
    </location>
</feature>
<feature type="compositionally biased region" description="Pro residues" evidence="1">
    <location>
        <begin position="479"/>
        <end position="492"/>
    </location>
</feature>
<feature type="region of interest" description="Disordered" evidence="1">
    <location>
        <begin position="352"/>
        <end position="444"/>
    </location>
</feature>
<accession>A0A1C7M956</accession>
<dbReference type="AlphaFoldDB" id="A0A1C7M956"/>
<feature type="compositionally biased region" description="Polar residues" evidence="1">
    <location>
        <begin position="287"/>
        <end position="302"/>
    </location>
</feature>
<dbReference type="STRING" id="5627.A0A1C7M956"/>
<feature type="compositionally biased region" description="Basic residues" evidence="1">
    <location>
        <begin position="155"/>
        <end position="166"/>
    </location>
</feature>
<feature type="compositionally biased region" description="Pro residues" evidence="1">
    <location>
        <begin position="265"/>
        <end position="276"/>
    </location>
</feature>
<evidence type="ECO:0000313" key="2">
    <source>
        <dbReference type="EMBL" id="OBZ73475.1"/>
    </source>
</evidence>
<feature type="region of interest" description="Disordered" evidence="1">
    <location>
        <begin position="476"/>
        <end position="549"/>
    </location>
</feature>
<organism evidence="2 3">
    <name type="scientific">Grifola frondosa</name>
    <name type="common">Maitake</name>
    <name type="synonym">Polyporus frondosus</name>
    <dbReference type="NCBI Taxonomy" id="5627"/>
    <lineage>
        <taxon>Eukaryota</taxon>
        <taxon>Fungi</taxon>
        <taxon>Dikarya</taxon>
        <taxon>Basidiomycota</taxon>
        <taxon>Agaricomycotina</taxon>
        <taxon>Agaricomycetes</taxon>
        <taxon>Polyporales</taxon>
        <taxon>Grifolaceae</taxon>
        <taxon>Grifola</taxon>
    </lineage>
</organism>
<protein>
    <submittedName>
        <fullName evidence="2">Uncharacterized protein</fullName>
    </submittedName>
</protein>
<reference evidence="2 3" key="1">
    <citation type="submission" date="2016-03" db="EMBL/GenBank/DDBJ databases">
        <title>Whole genome sequencing of Grifola frondosa 9006-11.</title>
        <authorList>
            <person name="Min B."/>
            <person name="Park H."/>
            <person name="Kim J.-G."/>
            <person name="Cho H."/>
            <person name="Oh Y.-L."/>
            <person name="Kong W.-S."/>
            <person name="Choi I.-G."/>
        </authorList>
    </citation>
    <scope>NUCLEOTIDE SEQUENCE [LARGE SCALE GENOMIC DNA]</scope>
    <source>
        <strain evidence="2 3">9006-11</strain>
    </source>
</reference>
<name>A0A1C7M956_GRIFR</name>
<dbReference type="EMBL" id="LUGG01000007">
    <property type="protein sequence ID" value="OBZ73475.1"/>
    <property type="molecule type" value="Genomic_DNA"/>
</dbReference>
<feature type="region of interest" description="Disordered" evidence="1">
    <location>
        <begin position="660"/>
        <end position="694"/>
    </location>
</feature>
<evidence type="ECO:0000256" key="1">
    <source>
        <dbReference type="SAM" id="MobiDB-lite"/>
    </source>
</evidence>
<dbReference type="Proteomes" id="UP000092993">
    <property type="component" value="Unassembled WGS sequence"/>
</dbReference>
<keyword evidence="3" id="KW-1185">Reference proteome</keyword>
<feature type="compositionally biased region" description="Basic residues" evidence="1">
    <location>
        <begin position="242"/>
        <end position="257"/>
    </location>
</feature>
<proteinExistence type="predicted"/>
<feature type="compositionally biased region" description="Basic residues" evidence="1">
    <location>
        <begin position="186"/>
        <end position="197"/>
    </location>
</feature>
<gene>
    <name evidence="2" type="ORF">A0H81_06928</name>
</gene>
<dbReference type="OrthoDB" id="2690066at2759"/>
<comment type="caution">
    <text evidence="2">The sequence shown here is derived from an EMBL/GenBank/DDBJ whole genome shotgun (WGS) entry which is preliminary data.</text>
</comment>